<reference evidence="4 6" key="1">
    <citation type="journal article" date="2014" name="ISME J.">
        <title>Trehalose/2-sulfotrehalose biosynthesis and glycine-betaine uptake are widely spread mechanisms for osmoadaptation in the Halobacteriales.</title>
        <authorList>
            <person name="Youssef N.H."/>
            <person name="Savage-Ashlock K.N."/>
            <person name="McCully A.L."/>
            <person name="Luedtke B."/>
            <person name="Shaw E.I."/>
            <person name="Hoff W.D."/>
            <person name="Elshahed M.S."/>
        </authorList>
    </citation>
    <scope>NUCLEOTIDE SEQUENCE [LARGE SCALE GENOMIC DNA]</scope>
    <source>
        <strain evidence="4 6">DX253</strain>
    </source>
</reference>
<dbReference type="EMBL" id="FRAN01000003">
    <property type="protein sequence ID" value="SHK90798.1"/>
    <property type="molecule type" value="Genomic_DNA"/>
</dbReference>
<organism evidence="4 6">
    <name type="scientific">Haladaptatus paucihalophilus DX253</name>
    <dbReference type="NCBI Taxonomy" id="797209"/>
    <lineage>
        <taxon>Archaea</taxon>
        <taxon>Methanobacteriati</taxon>
        <taxon>Methanobacteriota</taxon>
        <taxon>Stenosarchaea group</taxon>
        <taxon>Halobacteria</taxon>
        <taxon>Halobacteriales</taxon>
        <taxon>Haladaptataceae</taxon>
        <taxon>Haladaptatus</taxon>
    </lineage>
</organism>
<dbReference type="STRING" id="797209.GCA_000376445_02422"/>
<keyword evidence="7" id="KW-1185">Reference proteome</keyword>
<name>E7QU89_HALPU</name>
<dbReference type="EMBL" id="AEMG01000009">
    <property type="protein sequence ID" value="EFW92168.1"/>
    <property type="molecule type" value="Genomic_DNA"/>
</dbReference>
<reference evidence="7" key="3">
    <citation type="submission" date="2016-11" db="EMBL/GenBank/DDBJ databases">
        <authorList>
            <person name="Varghese N."/>
            <person name="Submissions S."/>
        </authorList>
    </citation>
    <scope>NUCLEOTIDE SEQUENCE [LARGE SCALE GENOMIC DNA]</scope>
    <source>
        <strain evidence="7">DX253</strain>
    </source>
</reference>
<dbReference type="RefSeq" id="WP_007980013.1">
    <property type="nucleotide sequence ID" value="NZ_AEMG01000009.1"/>
</dbReference>
<dbReference type="GO" id="GO:0000160">
    <property type="term" value="P:phosphorelay signal transduction system"/>
    <property type="evidence" value="ECO:0007669"/>
    <property type="project" value="InterPro"/>
</dbReference>
<accession>E7QU89</accession>
<gene>
    <name evidence="5" type="ORF">SAMN05444342_2580</name>
    <name evidence="4" type="ORF">ZOD2009_11845</name>
</gene>
<dbReference type="InterPro" id="IPR011006">
    <property type="entry name" value="CheY-like_superfamily"/>
</dbReference>
<dbReference type="Pfam" id="PF08448">
    <property type="entry name" value="PAS_4"/>
    <property type="match status" value="1"/>
</dbReference>
<evidence type="ECO:0000313" key="6">
    <source>
        <dbReference type="Proteomes" id="UP000003751"/>
    </source>
</evidence>
<dbReference type="PANTHER" id="PTHR44591">
    <property type="entry name" value="STRESS RESPONSE REGULATOR PROTEIN 1"/>
    <property type="match status" value="1"/>
</dbReference>
<evidence type="ECO:0000313" key="5">
    <source>
        <dbReference type="EMBL" id="SHK90798.1"/>
    </source>
</evidence>
<dbReference type="Gene3D" id="3.40.50.2300">
    <property type="match status" value="1"/>
</dbReference>
<dbReference type="PANTHER" id="PTHR44591:SF25">
    <property type="entry name" value="CHEMOTAXIS TWO-COMPONENT RESPONSE REGULATOR"/>
    <property type="match status" value="1"/>
</dbReference>
<dbReference type="AlphaFoldDB" id="E7QU89"/>
<evidence type="ECO:0000256" key="1">
    <source>
        <dbReference type="ARBA" id="ARBA00022553"/>
    </source>
</evidence>
<sequence length="264" mass="29392">MSMPIRVLLVDDEPDLAEMAAQFVRREGDALETHAETNPVDALGRLEAEAFDCVVSDYDMPTMNGLELLAAVRESFPELPFILFTGKGSEEIASEAISAGVTDYLQKETGVDQYTVLAHVVENAVEKHRAERALRESERRFEAVFDDPFSFIGLLETDGTVITINRTALDAIHEDAAAVEGELFWETPWWTISDEEREELRRRIAAAADGEFVRFRAENLTDELGPVVLDVIVRPVRGEAGTVETLIAEGRSVENHDGWSEALR</sequence>
<dbReference type="Gene3D" id="3.30.450.20">
    <property type="entry name" value="PAS domain"/>
    <property type="match status" value="1"/>
</dbReference>
<dbReference type="Proteomes" id="UP000184203">
    <property type="component" value="Unassembled WGS sequence"/>
</dbReference>
<dbReference type="SUPFAM" id="SSF52172">
    <property type="entry name" value="CheY-like"/>
    <property type="match status" value="1"/>
</dbReference>
<dbReference type="Pfam" id="PF00072">
    <property type="entry name" value="Response_reg"/>
    <property type="match status" value="1"/>
</dbReference>
<dbReference type="InterPro" id="IPR001789">
    <property type="entry name" value="Sig_transdc_resp-reg_receiver"/>
</dbReference>
<keyword evidence="1 2" id="KW-0597">Phosphoprotein</keyword>
<evidence type="ECO:0000313" key="4">
    <source>
        <dbReference type="EMBL" id="EFW92168.1"/>
    </source>
</evidence>
<evidence type="ECO:0000256" key="2">
    <source>
        <dbReference type="PROSITE-ProRule" id="PRU00169"/>
    </source>
</evidence>
<feature type="domain" description="Response regulatory" evidence="3">
    <location>
        <begin position="6"/>
        <end position="122"/>
    </location>
</feature>
<feature type="modified residue" description="4-aspartylphosphate" evidence="2">
    <location>
        <position position="57"/>
    </location>
</feature>
<dbReference type="InterPro" id="IPR035965">
    <property type="entry name" value="PAS-like_dom_sf"/>
</dbReference>
<protein>
    <submittedName>
        <fullName evidence="4">HTR-like protein</fullName>
    </submittedName>
    <submittedName>
        <fullName evidence="5">PAS fold-containing protein</fullName>
    </submittedName>
</protein>
<dbReference type="InterPro" id="IPR050595">
    <property type="entry name" value="Bact_response_regulator"/>
</dbReference>
<dbReference type="PATRIC" id="fig|797209.4.peg.2334"/>
<dbReference type="SMART" id="SM00448">
    <property type="entry name" value="REC"/>
    <property type="match status" value="1"/>
</dbReference>
<evidence type="ECO:0000259" key="3">
    <source>
        <dbReference type="PROSITE" id="PS50110"/>
    </source>
</evidence>
<reference evidence="5" key="2">
    <citation type="submission" date="2016-11" db="EMBL/GenBank/DDBJ databases">
        <authorList>
            <person name="Jaros S."/>
            <person name="Januszkiewicz K."/>
            <person name="Wedrychowicz H."/>
        </authorList>
    </citation>
    <scope>NUCLEOTIDE SEQUENCE [LARGE SCALE GENOMIC DNA]</scope>
    <source>
        <strain evidence="5">DX253</strain>
    </source>
</reference>
<dbReference type="OrthoDB" id="8127at2157"/>
<dbReference type="PROSITE" id="PS50110">
    <property type="entry name" value="RESPONSE_REGULATORY"/>
    <property type="match status" value="1"/>
</dbReference>
<dbReference type="eggNOG" id="arCOG02333">
    <property type="taxonomic scope" value="Archaea"/>
</dbReference>
<dbReference type="InterPro" id="IPR013656">
    <property type="entry name" value="PAS_4"/>
</dbReference>
<proteinExistence type="predicted"/>
<dbReference type="Proteomes" id="UP000003751">
    <property type="component" value="Unassembled WGS sequence"/>
</dbReference>
<dbReference type="SUPFAM" id="SSF55785">
    <property type="entry name" value="PYP-like sensor domain (PAS domain)"/>
    <property type="match status" value="1"/>
</dbReference>
<evidence type="ECO:0000313" key="7">
    <source>
        <dbReference type="Proteomes" id="UP000184203"/>
    </source>
</evidence>